<gene>
    <name evidence="4" type="ORF">ACFQWB_10930</name>
</gene>
<dbReference type="PANTHER" id="PTHR10434">
    <property type="entry name" value="1-ACYL-SN-GLYCEROL-3-PHOSPHATE ACYLTRANSFERASE"/>
    <property type="match status" value="1"/>
</dbReference>
<reference evidence="5" key="1">
    <citation type="journal article" date="2019" name="Int. J. Syst. Evol. Microbiol.">
        <title>The Global Catalogue of Microorganisms (GCM) 10K type strain sequencing project: providing services to taxonomists for standard genome sequencing and annotation.</title>
        <authorList>
            <consortium name="The Broad Institute Genomics Platform"/>
            <consortium name="The Broad Institute Genome Sequencing Center for Infectious Disease"/>
            <person name="Wu L."/>
            <person name="Ma J."/>
        </authorList>
    </citation>
    <scope>NUCLEOTIDE SEQUENCE [LARGE SCALE GENOMIC DNA]</scope>
    <source>
        <strain evidence="5">JCM 18657</strain>
    </source>
</reference>
<accession>A0ABW2V754</accession>
<evidence type="ECO:0000259" key="3">
    <source>
        <dbReference type="SMART" id="SM00563"/>
    </source>
</evidence>
<evidence type="ECO:0000256" key="1">
    <source>
        <dbReference type="ARBA" id="ARBA00022679"/>
    </source>
</evidence>
<keyword evidence="2 4" id="KW-0012">Acyltransferase</keyword>
<sequence>MLYRFCRKILRIAFRVLYRFETRGLENIPAQGGVVLCSNHISLIDPPLLGTPLNRRIHFMAKEELFKIPLFGRLITALGAYPVKRGGVSKDSIKRSLDLLRQGELIGIFPEGTRKAPTDAAGKRGAATLALKTNAALVPAAIIGNYRPFRKMKLVIGRPIPAEEIAREQPDRGADAVTERLMAEIRRLHSENS</sequence>
<dbReference type="CDD" id="cd07989">
    <property type="entry name" value="LPLAT_AGPAT-like"/>
    <property type="match status" value="1"/>
</dbReference>
<dbReference type="EMBL" id="JBHTGQ010000023">
    <property type="protein sequence ID" value="MFC7750437.1"/>
    <property type="molecule type" value="Genomic_DNA"/>
</dbReference>
<evidence type="ECO:0000313" key="5">
    <source>
        <dbReference type="Proteomes" id="UP001596528"/>
    </source>
</evidence>
<dbReference type="Pfam" id="PF01553">
    <property type="entry name" value="Acyltransferase"/>
    <property type="match status" value="1"/>
</dbReference>
<evidence type="ECO:0000313" key="4">
    <source>
        <dbReference type="EMBL" id="MFC7750437.1"/>
    </source>
</evidence>
<name>A0ABW2V754_9BACL</name>
<dbReference type="RefSeq" id="WP_138787959.1">
    <property type="nucleotide sequence ID" value="NZ_JBHTGQ010000023.1"/>
</dbReference>
<dbReference type="Proteomes" id="UP001596528">
    <property type="component" value="Unassembled WGS sequence"/>
</dbReference>
<evidence type="ECO:0000256" key="2">
    <source>
        <dbReference type="ARBA" id="ARBA00023315"/>
    </source>
</evidence>
<proteinExistence type="predicted"/>
<dbReference type="InterPro" id="IPR002123">
    <property type="entry name" value="Plipid/glycerol_acylTrfase"/>
</dbReference>
<dbReference type="PANTHER" id="PTHR10434:SF11">
    <property type="entry name" value="1-ACYL-SN-GLYCEROL-3-PHOSPHATE ACYLTRANSFERASE"/>
    <property type="match status" value="1"/>
</dbReference>
<dbReference type="GO" id="GO:0016746">
    <property type="term" value="F:acyltransferase activity"/>
    <property type="evidence" value="ECO:0007669"/>
    <property type="project" value="UniProtKB-KW"/>
</dbReference>
<keyword evidence="1" id="KW-0808">Transferase</keyword>
<feature type="domain" description="Phospholipid/glycerol acyltransferase" evidence="3">
    <location>
        <begin position="34"/>
        <end position="145"/>
    </location>
</feature>
<comment type="caution">
    <text evidence="4">The sequence shown here is derived from an EMBL/GenBank/DDBJ whole genome shotgun (WGS) entry which is preliminary data.</text>
</comment>
<protein>
    <submittedName>
        <fullName evidence="4">Lysophospholipid acyltransferase family protein</fullName>
    </submittedName>
</protein>
<dbReference type="SUPFAM" id="SSF69593">
    <property type="entry name" value="Glycerol-3-phosphate (1)-acyltransferase"/>
    <property type="match status" value="1"/>
</dbReference>
<keyword evidence="5" id="KW-1185">Reference proteome</keyword>
<organism evidence="4 5">
    <name type="scientific">Paenibacillus thermoaerophilus</name>
    <dbReference type="NCBI Taxonomy" id="1215385"/>
    <lineage>
        <taxon>Bacteria</taxon>
        <taxon>Bacillati</taxon>
        <taxon>Bacillota</taxon>
        <taxon>Bacilli</taxon>
        <taxon>Bacillales</taxon>
        <taxon>Paenibacillaceae</taxon>
        <taxon>Paenibacillus</taxon>
    </lineage>
</organism>
<dbReference type="SMART" id="SM00563">
    <property type="entry name" value="PlsC"/>
    <property type="match status" value="1"/>
</dbReference>